<evidence type="ECO:0000313" key="3">
    <source>
        <dbReference type="EMBL" id="QHA02091.1"/>
    </source>
</evidence>
<protein>
    <submittedName>
        <fullName evidence="3">Uncharacterized protein</fullName>
    </submittedName>
</protein>
<name>A0A6I6MV36_9ACTN</name>
<sequence length="361" mass="38826">MKPCLRRIAQLCLAAAISLTPQAAPAASQTAAAAPARPAAMAGKGGLDLLVQGASWEVLQTARYANGKWAPTKQLFKSWSFYDFTDVVQNGRLRLFIEQPSGRDVTLEETTQKPDGSWPAPTPMHGLAPVPVTSKPTRNYLAAAVVGTHVHLVYIDTNGRLMHTMEQSNGTWTAPDQVAPGGAYRNDWFQSLSAASVGGGLQVAAVDQIHRTVLHTALGANGRWTQWSNVLSWTGTPRHWGMPIQVAMAGFGSSLQMVVLTNGQIAQYHTVRSPNGHWSTWDDINARVDFNHAGFNGTVLNGVTAVNVAGNLQLVFASGDDRGTLFHTMRYANGAWTRATLVQHYTNMSAWRPDGVAGSSG</sequence>
<proteinExistence type="predicted"/>
<feature type="region of interest" description="Disordered" evidence="1">
    <location>
        <begin position="104"/>
        <end position="124"/>
    </location>
</feature>
<dbReference type="RefSeq" id="WP_158916777.1">
    <property type="nucleotide sequence ID" value="NZ_CP047020.1"/>
</dbReference>
<dbReference type="EMBL" id="CP047020">
    <property type="protein sequence ID" value="QHA02091.1"/>
    <property type="molecule type" value="Genomic_DNA"/>
</dbReference>
<dbReference type="Proteomes" id="UP000436138">
    <property type="component" value="Chromosome"/>
</dbReference>
<dbReference type="KEGG" id="sbro:GQF42_00795"/>
<gene>
    <name evidence="3" type="ORF">GQF42_00795</name>
</gene>
<keyword evidence="4" id="KW-1185">Reference proteome</keyword>
<evidence type="ECO:0000313" key="4">
    <source>
        <dbReference type="Proteomes" id="UP000436138"/>
    </source>
</evidence>
<feature type="chain" id="PRO_5039548716" evidence="2">
    <location>
        <begin position="24"/>
        <end position="361"/>
    </location>
</feature>
<keyword evidence="2" id="KW-0732">Signal</keyword>
<dbReference type="SUPFAM" id="SSF89372">
    <property type="entry name" value="Fucose-specific lectin"/>
    <property type="match status" value="1"/>
</dbReference>
<evidence type="ECO:0000256" key="1">
    <source>
        <dbReference type="SAM" id="MobiDB-lite"/>
    </source>
</evidence>
<dbReference type="Gene3D" id="2.120.10.70">
    <property type="entry name" value="Fucose-specific lectin"/>
    <property type="match status" value="1"/>
</dbReference>
<dbReference type="AlphaFoldDB" id="A0A6I6MV36"/>
<feature type="signal peptide" evidence="2">
    <location>
        <begin position="1"/>
        <end position="23"/>
    </location>
</feature>
<reference evidence="3 4" key="1">
    <citation type="submission" date="2019-12" db="EMBL/GenBank/DDBJ databases">
        <title>Streptomyces sp. strain T44 isolated from rhizosphere soil of Broussonetia papyrifera.</title>
        <authorList>
            <person name="Mo P."/>
        </authorList>
    </citation>
    <scope>NUCLEOTIDE SEQUENCE [LARGE SCALE GENOMIC DNA]</scope>
    <source>
        <strain evidence="3 4">T44</strain>
    </source>
</reference>
<organism evidence="3 4">
    <name type="scientific">Streptomyces broussonetiae</name>
    <dbReference type="NCBI Taxonomy" id="2686304"/>
    <lineage>
        <taxon>Bacteria</taxon>
        <taxon>Bacillati</taxon>
        <taxon>Actinomycetota</taxon>
        <taxon>Actinomycetes</taxon>
        <taxon>Kitasatosporales</taxon>
        <taxon>Streptomycetaceae</taxon>
        <taxon>Streptomyces</taxon>
    </lineage>
</organism>
<evidence type="ECO:0000256" key="2">
    <source>
        <dbReference type="SAM" id="SignalP"/>
    </source>
</evidence>
<accession>A0A6I6MV36</accession>